<dbReference type="RefSeq" id="WP_132744570.1">
    <property type="nucleotide sequence ID" value="NZ_SLXK01000005.1"/>
</dbReference>
<keyword evidence="1" id="KW-0472">Membrane</keyword>
<proteinExistence type="predicted"/>
<dbReference type="OrthoDB" id="3628949at2"/>
<organism evidence="2 3">
    <name type="scientific">Scopulibacillus darangshiensis</name>
    <dbReference type="NCBI Taxonomy" id="442528"/>
    <lineage>
        <taxon>Bacteria</taxon>
        <taxon>Bacillati</taxon>
        <taxon>Bacillota</taxon>
        <taxon>Bacilli</taxon>
        <taxon>Bacillales</taxon>
        <taxon>Sporolactobacillaceae</taxon>
        <taxon>Scopulibacillus</taxon>
    </lineage>
</organism>
<protein>
    <submittedName>
        <fullName evidence="2">Uncharacterized protein DUF3311</fullName>
    </submittedName>
</protein>
<dbReference type="AlphaFoldDB" id="A0A4R2P6V6"/>
<accession>A0A4R2P6V6</accession>
<dbReference type="Proteomes" id="UP000295416">
    <property type="component" value="Unassembled WGS sequence"/>
</dbReference>
<keyword evidence="3" id="KW-1185">Reference proteome</keyword>
<comment type="caution">
    <text evidence="2">The sequence shown here is derived from an EMBL/GenBank/DDBJ whole genome shotgun (WGS) entry which is preliminary data.</text>
</comment>
<name>A0A4R2P6V6_9BACL</name>
<dbReference type="Pfam" id="PF11755">
    <property type="entry name" value="DUF3311"/>
    <property type="match status" value="1"/>
</dbReference>
<evidence type="ECO:0000256" key="1">
    <source>
        <dbReference type="SAM" id="Phobius"/>
    </source>
</evidence>
<evidence type="ECO:0000313" key="2">
    <source>
        <dbReference type="EMBL" id="TCP30593.1"/>
    </source>
</evidence>
<dbReference type="InterPro" id="IPR021741">
    <property type="entry name" value="DUF3311"/>
</dbReference>
<keyword evidence="1" id="KW-0812">Transmembrane</keyword>
<gene>
    <name evidence="2" type="ORF">EV207_105122</name>
</gene>
<feature type="transmembrane region" description="Helical" evidence="1">
    <location>
        <begin position="30"/>
        <end position="56"/>
    </location>
</feature>
<reference evidence="2 3" key="1">
    <citation type="submission" date="2019-03" db="EMBL/GenBank/DDBJ databases">
        <title>Genomic Encyclopedia of Type Strains, Phase IV (KMG-IV): sequencing the most valuable type-strain genomes for metagenomic binning, comparative biology and taxonomic classification.</title>
        <authorList>
            <person name="Goeker M."/>
        </authorList>
    </citation>
    <scope>NUCLEOTIDE SEQUENCE [LARGE SCALE GENOMIC DNA]</scope>
    <source>
        <strain evidence="2 3">DSM 19377</strain>
    </source>
</reference>
<dbReference type="EMBL" id="SLXK01000005">
    <property type="protein sequence ID" value="TCP30593.1"/>
    <property type="molecule type" value="Genomic_DNA"/>
</dbReference>
<feature type="transmembrane region" description="Helical" evidence="1">
    <location>
        <begin position="7"/>
        <end position="24"/>
    </location>
</feature>
<evidence type="ECO:0000313" key="3">
    <source>
        <dbReference type="Proteomes" id="UP000295416"/>
    </source>
</evidence>
<keyword evidence="1" id="KW-1133">Transmembrane helix</keyword>
<sequence>MNRIFEVILFLIPFIAQLLLLPWVNKADPFVIGLPFFFFWWLLWLLATPFFTLAIYKLRKNRSTRKEQR</sequence>